<dbReference type="Proteomes" id="UP000712600">
    <property type="component" value="Unassembled WGS sequence"/>
</dbReference>
<accession>A0A8S9P149</accession>
<organism evidence="2 3">
    <name type="scientific">Brassica cretica</name>
    <name type="common">Mustard</name>
    <dbReference type="NCBI Taxonomy" id="69181"/>
    <lineage>
        <taxon>Eukaryota</taxon>
        <taxon>Viridiplantae</taxon>
        <taxon>Streptophyta</taxon>
        <taxon>Embryophyta</taxon>
        <taxon>Tracheophyta</taxon>
        <taxon>Spermatophyta</taxon>
        <taxon>Magnoliopsida</taxon>
        <taxon>eudicotyledons</taxon>
        <taxon>Gunneridae</taxon>
        <taxon>Pentapetalae</taxon>
        <taxon>rosids</taxon>
        <taxon>malvids</taxon>
        <taxon>Brassicales</taxon>
        <taxon>Brassicaceae</taxon>
        <taxon>Brassiceae</taxon>
        <taxon>Brassica</taxon>
    </lineage>
</organism>
<dbReference type="EMBL" id="QGKX02001521">
    <property type="protein sequence ID" value="KAF3506997.1"/>
    <property type="molecule type" value="Genomic_DNA"/>
</dbReference>
<dbReference type="AlphaFoldDB" id="A0A8S9P149"/>
<sequence>MPMKKQFTKEPYSRLIKSHTGSTISKEEHLQSNPIPSIILTRKPSSLKIRKSPKMKRLATTTRKGSDEIEAKEREAIGPRRTESLDQHNRRETPERSRRRLREETRHEDKRRIAPSKRARATGGKNRLYSSKRPQYTGNRVTERKSATEIGASSHHLPRERYERENEKERESSFTHF</sequence>
<feature type="region of interest" description="Disordered" evidence="1">
    <location>
        <begin position="1"/>
        <end position="177"/>
    </location>
</feature>
<feature type="compositionally biased region" description="Basic and acidic residues" evidence="1">
    <location>
        <begin position="157"/>
        <end position="177"/>
    </location>
</feature>
<feature type="compositionally biased region" description="Polar residues" evidence="1">
    <location>
        <begin position="128"/>
        <end position="140"/>
    </location>
</feature>
<evidence type="ECO:0000256" key="1">
    <source>
        <dbReference type="SAM" id="MobiDB-lite"/>
    </source>
</evidence>
<feature type="compositionally biased region" description="Basic and acidic residues" evidence="1">
    <location>
        <begin position="64"/>
        <end position="112"/>
    </location>
</feature>
<protein>
    <submittedName>
        <fullName evidence="2">Uncharacterized protein</fullName>
    </submittedName>
</protein>
<feature type="compositionally biased region" description="Basic residues" evidence="1">
    <location>
        <begin position="48"/>
        <end position="57"/>
    </location>
</feature>
<proteinExistence type="predicted"/>
<name>A0A8S9P149_BRACR</name>
<evidence type="ECO:0000313" key="3">
    <source>
        <dbReference type="Proteomes" id="UP000712600"/>
    </source>
</evidence>
<reference evidence="2" key="1">
    <citation type="submission" date="2019-12" db="EMBL/GenBank/DDBJ databases">
        <title>Genome sequencing and annotation of Brassica cretica.</title>
        <authorList>
            <person name="Studholme D.J."/>
            <person name="Sarris P."/>
        </authorList>
    </citation>
    <scope>NUCLEOTIDE SEQUENCE</scope>
    <source>
        <strain evidence="2">PFS-109/04</strain>
        <tissue evidence="2">Leaf</tissue>
    </source>
</reference>
<gene>
    <name evidence="2" type="ORF">F2Q69_00004620</name>
</gene>
<evidence type="ECO:0000313" key="2">
    <source>
        <dbReference type="EMBL" id="KAF3506997.1"/>
    </source>
</evidence>
<comment type="caution">
    <text evidence="2">The sequence shown here is derived from an EMBL/GenBank/DDBJ whole genome shotgun (WGS) entry which is preliminary data.</text>
</comment>